<dbReference type="InterPro" id="IPR001828">
    <property type="entry name" value="ANF_lig-bd_rcpt"/>
</dbReference>
<dbReference type="GO" id="GO:0016020">
    <property type="term" value="C:membrane"/>
    <property type="evidence" value="ECO:0007669"/>
    <property type="project" value="UniProtKB-SubCell"/>
</dbReference>
<evidence type="ECO:0000313" key="7">
    <source>
        <dbReference type="Proteomes" id="UP000828390"/>
    </source>
</evidence>
<reference evidence="6" key="1">
    <citation type="journal article" date="2019" name="bioRxiv">
        <title>The Genome of the Zebra Mussel, Dreissena polymorpha: A Resource for Invasive Species Research.</title>
        <authorList>
            <person name="McCartney M.A."/>
            <person name="Auch B."/>
            <person name="Kono T."/>
            <person name="Mallez S."/>
            <person name="Zhang Y."/>
            <person name="Obille A."/>
            <person name="Becker A."/>
            <person name="Abrahante J.E."/>
            <person name="Garbe J."/>
            <person name="Badalamenti J.P."/>
            <person name="Herman A."/>
            <person name="Mangelson H."/>
            <person name="Liachko I."/>
            <person name="Sullivan S."/>
            <person name="Sone E.D."/>
            <person name="Koren S."/>
            <person name="Silverstein K.A.T."/>
            <person name="Beckman K.B."/>
            <person name="Gohl D.M."/>
        </authorList>
    </citation>
    <scope>NUCLEOTIDE SEQUENCE</scope>
    <source>
        <strain evidence="6">Duluth1</strain>
        <tissue evidence="6">Whole animal</tissue>
    </source>
</reference>
<evidence type="ECO:0000256" key="1">
    <source>
        <dbReference type="ARBA" id="ARBA00004370"/>
    </source>
</evidence>
<reference evidence="6" key="2">
    <citation type="submission" date="2020-11" db="EMBL/GenBank/DDBJ databases">
        <authorList>
            <person name="McCartney M.A."/>
            <person name="Auch B."/>
            <person name="Kono T."/>
            <person name="Mallez S."/>
            <person name="Becker A."/>
            <person name="Gohl D.M."/>
            <person name="Silverstein K.A.T."/>
            <person name="Koren S."/>
            <person name="Bechman K.B."/>
            <person name="Herman A."/>
            <person name="Abrahante J.E."/>
            <person name="Garbe J."/>
        </authorList>
    </citation>
    <scope>NUCLEOTIDE SEQUENCE</scope>
    <source>
        <strain evidence="6">Duluth1</strain>
        <tissue evidence="6">Whole animal</tissue>
    </source>
</reference>
<keyword evidence="3" id="KW-1133">Transmembrane helix</keyword>
<keyword evidence="4" id="KW-0472">Membrane</keyword>
<comment type="subcellular location">
    <subcellularLocation>
        <location evidence="1">Membrane</location>
    </subcellularLocation>
</comment>
<evidence type="ECO:0000256" key="4">
    <source>
        <dbReference type="ARBA" id="ARBA00023136"/>
    </source>
</evidence>
<gene>
    <name evidence="6" type="ORF">DPMN_180754</name>
</gene>
<organism evidence="6 7">
    <name type="scientific">Dreissena polymorpha</name>
    <name type="common">Zebra mussel</name>
    <name type="synonym">Mytilus polymorpha</name>
    <dbReference type="NCBI Taxonomy" id="45954"/>
    <lineage>
        <taxon>Eukaryota</taxon>
        <taxon>Metazoa</taxon>
        <taxon>Spiralia</taxon>
        <taxon>Lophotrochozoa</taxon>
        <taxon>Mollusca</taxon>
        <taxon>Bivalvia</taxon>
        <taxon>Autobranchia</taxon>
        <taxon>Heteroconchia</taxon>
        <taxon>Euheterodonta</taxon>
        <taxon>Imparidentia</taxon>
        <taxon>Neoheterodontei</taxon>
        <taxon>Myida</taxon>
        <taxon>Dreissenoidea</taxon>
        <taxon>Dreissenidae</taxon>
        <taxon>Dreissena</taxon>
    </lineage>
</organism>
<evidence type="ECO:0000313" key="6">
    <source>
        <dbReference type="EMBL" id="KAH3746347.1"/>
    </source>
</evidence>
<dbReference type="Gene3D" id="3.40.50.2300">
    <property type="match status" value="1"/>
</dbReference>
<protein>
    <recommendedName>
        <fullName evidence="5">Receptor ligand binding region domain-containing protein</fullName>
    </recommendedName>
</protein>
<accession>A0A9D4DDW1</accession>
<feature type="domain" description="Receptor ligand binding region" evidence="5">
    <location>
        <begin position="4"/>
        <end position="83"/>
    </location>
</feature>
<comment type="caution">
    <text evidence="6">The sequence shown here is derived from an EMBL/GenBank/DDBJ whole genome shotgun (WGS) entry which is preliminary data.</text>
</comment>
<name>A0A9D4DDW1_DREPO</name>
<dbReference type="Pfam" id="PF01094">
    <property type="entry name" value="ANF_receptor"/>
    <property type="match status" value="1"/>
</dbReference>
<proteinExistence type="predicted"/>
<dbReference type="Proteomes" id="UP000828390">
    <property type="component" value="Unassembled WGS sequence"/>
</dbReference>
<evidence type="ECO:0000256" key="2">
    <source>
        <dbReference type="ARBA" id="ARBA00022692"/>
    </source>
</evidence>
<sequence length="106" mass="12097">MRGGIAAKFGPVSEIARAHVQGLSQAFEIPHLQAAWDARNPREDFSISVYPDHEVLSGAYADLIKYWKWTQFTVIYEDNNSECLLSTQAYKRRQFPPGLAFRLHVT</sequence>
<dbReference type="EMBL" id="JAIWYP010000010">
    <property type="protein sequence ID" value="KAH3746347.1"/>
    <property type="molecule type" value="Genomic_DNA"/>
</dbReference>
<keyword evidence="7" id="KW-1185">Reference proteome</keyword>
<dbReference type="InterPro" id="IPR028082">
    <property type="entry name" value="Peripla_BP_I"/>
</dbReference>
<dbReference type="SUPFAM" id="SSF53822">
    <property type="entry name" value="Periplasmic binding protein-like I"/>
    <property type="match status" value="1"/>
</dbReference>
<dbReference type="AlphaFoldDB" id="A0A9D4DDW1"/>
<keyword evidence="2" id="KW-0812">Transmembrane</keyword>
<evidence type="ECO:0000259" key="5">
    <source>
        <dbReference type="Pfam" id="PF01094"/>
    </source>
</evidence>
<evidence type="ECO:0000256" key="3">
    <source>
        <dbReference type="ARBA" id="ARBA00022989"/>
    </source>
</evidence>